<comment type="similarity">
    <text evidence="1 2">Belongs to the arylamine N-acetyltransferase family.</text>
</comment>
<dbReference type="PANTHER" id="PTHR11786:SF0">
    <property type="entry name" value="ARYLAMINE N-ACETYLTRANSFERASE 4-RELATED"/>
    <property type="match status" value="1"/>
</dbReference>
<dbReference type="eggNOG" id="COG2162">
    <property type="taxonomic scope" value="Bacteria"/>
</dbReference>
<dbReference type="GO" id="GO:0016407">
    <property type="term" value="F:acetyltransferase activity"/>
    <property type="evidence" value="ECO:0007669"/>
    <property type="project" value="InterPro"/>
</dbReference>
<gene>
    <name evidence="4" type="ORF">AQ490_05175</name>
</gene>
<dbReference type="Gene3D" id="3.30.2140.20">
    <property type="match status" value="1"/>
</dbReference>
<dbReference type="PANTHER" id="PTHR11786">
    <property type="entry name" value="N-HYDROXYARYLAMINE O-ACETYLTRANSFERASE"/>
    <property type="match status" value="1"/>
</dbReference>
<dbReference type="SUPFAM" id="SSF54001">
    <property type="entry name" value="Cysteine proteinases"/>
    <property type="match status" value="1"/>
</dbReference>
<organism evidence="4 5">
    <name type="scientific">Wenjunlia vitaminophila</name>
    <name type="common">Streptomyces vitaminophilus</name>
    <dbReference type="NCBI Taxonomy" id="76728"/>
    <lineage>
        <taxon>Bacteria</taxon>
        <taxon>Bacillati</taxon>
        <taxon>Actinomycetota</taxon>
        <taxon>Actinomycetes</taxon>
        <taxon>Kitasatosporales</taxon>
        <taxon>Streptomycetaceae</taxon>
        <taxon>Wenjunlia</taxon>
    </lineage>
</organism>
<protein>
    <submittedName>
        <fullName evidence="4">Acetyltransferase</fullName>
    </submittedName>
</protein>
<reference evidence="4 5" key="1">
    <citation type="submission" date="2015-10" db="EMBL/GenBank/DDBJ databases">
        <title>Draft genome sequence of pyrrolomycin-producing Streptomyces vitaminophilus.</title>
        <authorList>
            <person name="Graham D.E."/>
            <person name="Mahan K.M."/>
            <person name="Klingeman D.M."/>
            <person name="Hettich R.L."/>
            <person name="Parry R.J."/>
        </authorList>
    </citation>
    <scope>NUCLEOTIDE SEQUENCE [LARGE SCALE GENOMIC DNA]</scope>
    <source>
        <strain evidence="4 5">ATCC 31673</strain>
    </source>
</reference>
<name>A0A0T6LP69_WENVI</name>
<evidence type="ECO:0000313" key="5">
    <source>
        <dbReference type="Proteomes" id="UP000050867"/>
    </source>
</evidence>
<keyword evidence="4" id="KW-0808">Transferase</keyword>
<dbReference type="RefSeq" id="WP_018383988.1">
    <property type="nucleotide sequence ID" value="NZ_LLZU01000035.1"/>
</dbReference>
<feature type="compositionally biased region" description="Low complexity" evidence="3">
    <location>
        <begin position="16"/>
        <end position="25"/>
    </location>
</feature>
<dbReference type="InterPro" id="IPR053710">
    <property type="entry name" value="Arylamine_NAT_domain_sf"/>
</dbReference>
<sequence>MNDTRPAGEEARARTARGAAPATEAPGDDRMVDAYLDRLGVARPAEPDVAALRELHLRHLRTVPFENLSIHLGEEVVLDHPALLHKVVVRRRGGFCYELNGAFAWLLTALGYTVELLSARMHGPNGFGPPFDHLALRVTVPGDRLGPWLADVGAGNHCHLPLRLADRGEQSDPVGSVFRIVRAPDGDLDVVRDGEPSYRLEPRARTLSDFLPTCWYQCTSAHSHFTANPICSWVTDEGRISISGRTLVRTAGSTVSREPLADDEAVLAAYREHFGIVLDRVPAGPGRPTDAPG</sequence>
<dbReference type="AlphaFoldDB" id="A0A0T6LP69"/>
<evidence type="ECO:0000256" key="3">
    <source>
        <dbReference type="SAM" id="MobiDB-lite"/>
    </source>
</evidence>
<dbReference type="OrthoDB" id="7181050at2"/>
<accession>A0A0T6LP69</accession>
<dbReference type="PRINTS" id="PR01543">
    <property type="entry name" value="ANATRNSFRASE"/>
</dbReference>
<evidence type="ECO:0000313" key="4">
    <source>
        <dbReference type="EMBL" id="KRV47768.1"/>
    </source>
</evidence>
<comment type="caution">
    <text evidence="4">The sequence shown here is derived from an EMBL/GenBank/DDBJ whole genome shotgun (WGS) entry which is preliminary data.</text>
</comment>
<dbReference type="InterPro" id="IPR038765">
    <property type="entry name" value="Papain-like_cys_pep_sf"/>
</dbReference>
<feature type="compositionally biased region" description="Basic and acidic residues" evidence="3">
    <location>
        <begin position="1"/>
        <end position="13"/>
    </location>
</feature>
<dbReference type="Proteomes" id="UP000050867">
    <property type="component" value="Unassembled WGS sequence"/>
</dbReference>
<dbReference type="STRING" id="76728.AQ490_05175"/>
<dbReference type="EMBL" id="LLZU01000035">
    <property type="protein sequence ID" value="KRV47768.1"/>
    <property type="molecule type" value="Genomic_DNA"/>
</dbReference>
<proteinExistence type="inferred from homology"/>
<evidence type="ECO:0000256" key="1">
    <source>
        <dbReference type="ARBA" id="ARBA00006547"/>
    </source>
</evidence>
<dbReference type="InterPro" id="IPR001447">
    <property type="entry name" value="Arylamine_N-AcTrfase"/>
</dbReference>
<dbReference type="Pfam" id="PF00797">
    <property type="entry name" value="Acetyltransf_2"/>
    <property type="match status" value="1"/>
</dbReference>
<keyword evidence="5" id="KW-1185">Reference proteome</keyword>
<feature type="region of interest" description="Disordered" evidence="3">
    <location>
        <begin position="1"/>
        <end position="27"/>
    </location>
</feature>
<evidence type="ECO:0000256" key="2">
    <source>
        <dbReference type="RuleBase" id="RU003452"/>
    </source>
</evidence>